<protein>
    <submittedName>
        <fullName evidence="1">CRISPR-associated protein Csh1</fullName>
    </submittedName>
</protein>
<gene>
    <name evidence="1" type="ORF">J2Z80_002822</name>
</gene>
<dbReference type="Pfam" id="PF09484">
    <property type="entry name" value="Cas_TM1802"/>
    <property type="match status" value="1"/>
</dbReference>
<reference evidence="1" key="1">
    <citation type="submission" date="2021-03" db="EMBL/GenBank/DDBJ databases">
        <title>Genomic Encyclopedia of Type Strains, Phase IV (KMG-IV): sequencing the most valuable type-strain genomes for metagenomic binning, comparative biology and taxonomic classification.</title>
        <authorList>
            <person name="Goeker M."/>
        </authorList>
    </citation>
    <scope>NUCLEOTIDE SEQUENCE</scope>
    <source>
        <strain evidence="1">DSM 101588</strain>
    </source>
</reference>
<comment type="caution">
    <text evidence="1">The sequence shown here is derived from an EMBL/GenBank/DDBJ whole genome shotgun (WGS) entry which is preliminary data.</text>
</comment>
<evidence type="ECO:0000313" key="2">
    <source>
        <dbReference type="Proteomes" id="UP001166402"/>
    </source>
</evidence>
<dbReference type="NCBIfam" id="TIGR02591">
    <property type="entry name" value="cas_Csh1"/>
    <property type="match status" value="1"/>
</dbReference>
<dbReference type="InterPro" id="IPR013420">
    <property type="entry name" value="CRISPR-assoc_prot_Cas8b/Csh1_C"/>
</dbReference>
<dbReference type="InterPro" id="IPR013389">
    <property type="entry name" value="CRISPR-assoc_prot_Cas8b"/>
</dbReference>
<dbReference type="NCBIfam" id="TIGR02556">
    <property type="entry name" value="cas_TM1802"/>
    <property type="match status" value="1"/>
</dbReference>
<dbReference type="EMBL" id="JAGGLT010000040">
    <property type="protein sequence ID" value="MBP2073270.1"/>
    <property type="molecule type" value="Genomic_DNA"/>
</dbReference>
<organism evidence="1 2">
    <name type="scientific">Thermoanaerobacterium butyriciformans</name>
    <dbReference type="NCBI Taxonomy" id="1702242"/>
    <lineage>
        <taxon>Bacteria</taxon>
        <taxon>Bacillati</taxon>
        <taxon>Bacillota</taxon>
        <taxon>Clostridia</taxon>
        <taxon>Thermoanaerobacterales</taxon>
        <taxon>Thermoanaerobacteraceae</taxon>
        <taxon>Thermoanaerobacterium</taxon>
    </lineage>
</organism>
<keyword evidence="2" id="KW-1185">Reference proteome</keyword>
<name>A0ABS4NJR2_9THEO</name>
<proteinExistence type="predicted"/>
<dbReference type="Proteomes" id="UP001166402">
    <property type="component" value="Unassembled WGS sequence"/>
</dbReference>
<sequence length="655" mass="76422">MLEAIREIGSVVLKNGDSELLKELTVEIKRSKNSQYIVIADINTETYKVIFEIEELKKESAIRYLWVGNASAPQGSQWRVTTNSIEYLCSQCLPSLYEVISEGELKEKLKKILDNDIVSFSNNIGKRYRYVWDLTKMGIDESFDAQKLEADTLNNTKNKKDLEKKLVSQVAKIIENYIKHKFDLNKKDEISLYTLKIDGEFVCDNKDYVDLIFKDKIDDIFENSSEGICSCCGNRGKATSEMKRFKYKYYNTNKINFSSFITGNFDKNYKLCLDCYKDILVSEVYIQNNLNSTIGGLPLYIIPGFIFGLNIDKDYLDGWSKYIKYNLNTAASFSDIKDFEREIGRYINFESKSNNYILNLLFYRKNQQEFKVLKLIKDIPPTRVKEMIYATNKTKELGKRLLDDSKLWSIDLNKIYYLIPQRKSGVDLLEYSKLLEIYDSIFSRRPISRQFLIDKFVELIGIYIFGKYNLYNINNPGERPEDRDRGIIQSLLQANLLMHYLCTLGNLKGGEAMDVNTLDISQEHKEYINEMGYNEQQAAMFLFGCLISNVANAQYNEGHKNKPILDKLTYQGMNINKIMRLTTEVFEKLKQYKVLSFNEGLFAQMKNLLDKNLNYWELTDRENVFYILSGYSYNTYKILKSGKKENNEEVILNEQ</sequence>
<evidence type="ECO:0000313" key="1">
    <source>
        <dbReference type="EMBL" id="MBP2073270.1"/>
    </source>
</evidence>
<accession>A0ABS4NJR2</accession>